<dbReference type="Pfam" id="PF20431">
    <property type="entry name" value="E_motif"/>
    <property type="match status" value="1"/>
</dbReference>
<organism evidence="3 4">
    <name type="scientific">Rhododendron simsii</name>
    <name type="common">Sims's rhododendron</name>
    <dbReference type="NCBI Taxonomy" id="118357"/>
    <lineage>
        <taxon>Eukaryota</taxon>
        <taxon>Viridiplantae</taxon>
        <taxon>Streptophyta</taxon>
        <taxon>Embryophyta</taxon>
        <taxon>Tracheophyta</taxon>
        <taxon>Spermatophyta</taxon>
        <taxon>Magnoliopsida</taxon>
        <taxon>eudicotyledons</taxon>
        <taxon>Gunneridae</taxon>
        <taxon>Pentapetalae</taxon>
        <taxon>asterids</taxon>
        <taxon>Ericales</taxon>
        <taxon>Ericaceae</taxon>
        <taxon>Ericoideae</taxon>
        <taxon>Rhodoreae</taxon>
        <taxon>Rhododendron</taxon>
    </lineage>
</organism>
<dbReference type="InterPro" id="IPR011990">
    <property type="entry name" value="TPR-like_helical_dom_sf"/>
</dbReference>
<dbReference type="Gene3D" id="1.25.40.10">
    <property type="entry name" value="Tetratricopeptide repeat domain"/>
    <property type="match status" value="3"/>
</dbReference>
<name>A0A834LQ15_RHOSS</name>
<evidence type="ECO:0008006" key="5">
    <source>
        <dbReference type="Google" id="ProtNLM"/>
    </source>
</evidence>
<evidence type="ECO:0000256" key="1">
    <source>
        <dbReference type="ARBA" id="ARBA00022737"/>
    </source>
</evidence>
<protein>
    <recommendedName>
        <fullName evidence="5">Pentatricopeptide repeat-containing protein</fullName>
    </recommendedName>
</protein>
<comment type="caution">
    <text evidence="3">The sequence shown here is derived from an EMBL/GenBank/DDBJ whole genome shotgun (WGS) entry which is preliminary data.</text>
</comment>
<dbReference type="FunFam" id="1.25.40.10:FF:000921">
    <property type="entry name" value="Pentatricopeptide repeat-containing protein At5g48910"/>
    <property type="match status" value="1"/>
</dbReference>
<reference evidence="3" key="1">
    <citation type="submission" date="2019-11" db="EMBL/GenBank/DDBJ databases">
        <authorList>
            <person name="Liu Y."/>
            <person name="Hou J."/>
            <person name="Li T.-Q."/>
            <person name="Guan C.-H."/>
            <person name="Wu X."/>
            <person name="Wu H.-Z."/>
            <person name="Ling F."/>
            <person name="Zhang R."/>
            <person name="Shi X.-G."/>
            <person name="Ren J.-P."/>
            <person name="Chen E.-F."/>
            <person name="Sun J.-M."/>
        </authorList>
    </citation>
    <scope>NUCLEOTIDE SEQUENCE</scope>
    <source>
        <strain evidence="3">Adult_tree_wgs_1</strain>
        <tissue evidence="3">Leaves</tissue>
    </source>
</reference>
<dbReference type="FunFam" id="1.25.40.10:FF:000242">
    <property type="entry name" value="Pentatricopeptide repeat-containing protein"/>
    <property type="match status" value="1"/>
</dbReference>
<dbReference type="NCBIfam" id="TIGR00756">
    <property type="entry name" value="PPR"/>
    <property type="match status" value="4"/>
</dbReference>
<dbReference type="PROSITE" id="PS51375">
    <property type="entry name" value="PPR"/>
    <property type="match status" value="4"/>
</dbReference>
<gene>
    <name evidence="3" type="ORF">RHSIM_Rhsim05G0133400</name>
</gene>
<dbReference type="Pfam" id="PF01535">
    <property type="entry name" value="PPR"/>
    <property type="match status" value="2"/>
</dbReference>
<dbReference type="InterPro" id="IPR002885">
    <property type="entry name" value="PPR_rpt"/>
</dbReference>
<dbReference type="EMBL" id="WJXA01000005">
    <property type="protein sequence ID" value="KAF7144101.1"/>
    <property type="molecule type" value="Genomic_DNA"/>
</dbReference>
<dbReference type="GO" id="GO:0003723">
    <property type="term" value="F:RNA binding"/>
    <property type="evidence" value="ECO:0007669"/>
    <property type="project" value="InterPro"/>
</dbReference>
<evidence type="ECO:0000313" key="3">
    <source>
        <dbReference type="EMBL" id="KAF7144101.1"/>
    </source>
</evidence>
<keyword evidence="4" id="KW-1185">Reference proteome</keyword>
<accession>A0A834LQ15</accession>
<dbReference type="InterPro" id="IPR046848">
    <property type="entry name" value="E_motif"/>
</dbReference>
<dbReference type="Proteomes" id="UP000626092">
    <property type="component" value="Unassembled WGS sequence"/>
</dbReference>
<dbReference type="OrthoDB" id="185373at2759"/>
<proteinExistence type="predicted"/>
<evidence type="ECO:0000313" key="4">
    <source>
        <dbReference type="Proteomes" id="UP000626092"/>
    </source>
</evidence>
<dbReference type="PANTHER" id="PTHR47926">
    <property type="entry name" value="PENTATRICOPEPTIDE REPEAT-CONTAINING PROTEIN"/>
    <property type="match status" value="1"/>
</dbReference>
<dbReference type="InterPro" id="IPR046960">
    <property type="entry name" value="PPR_At4g14850-like_plant"/>
</dbReference>
<keyword evidence="1" id="KW-0677">Repeat</keyword>
<dbReference type="AlphaFoldDB" id="A0A834LQ15"/>
<dbReference type="GO" id="GO:0009451">
    <property type="term" value="P:RNA modification"/>
    <property type="evidence" value="ECO:0007669"/>
    <property type="project" value="InterPro"/>
</dbReference>
<feature type="repeat" description="PPR" evidence="2">
    <location>
        <begin position="72"/>
        <end position="106"/>
    </location>
</feature>
<feature type="repeat" description="PPR" evidence="2">
    <location>
        <begin position="204"/>
        <end position="238"/>
    </location>
</feature>
<feature type="repeat" description="PPR" evidence="2">
    <location>
        <begin position="306"/>
        <end position="340"/>
    </location>
</feature>
<dbReference type="Pfam" id="PF13041">
    <property type="entry name" value="PPR_2"/>
    <property type="match status" value="2"/>
</dbReference>
<dbReference type="PANTHER" id="PTHR47926:SF540">
    <property type="entry name" value="PENTATRICOPEPTIDE REPEAT-CONTAINING PROTEIN"/>
    <property type="match status" value="1"/>
</dbReference>
<evidence type="ECO:0000256" key="2">
    <source>
        <dbReference type="PROSITE-ProRule" id="PRU00708"/>
    </source>
</evidence>
<feature type="repeat" description="PPR" evidence="2">
    <location>
        <begin position="173"/>
        <end position="203"/>
    </location>
</feature>
<sequence>MSGGSGREVERRILRLLHGRKTRTQLTQIHAHFLRHHLHQSNQILAHFVSVCASLNQAPYARLIFDQTHNPNIVLFNSVIKASSLSKPFEYSLHFFTAMKRRGIWPDEFTFAPLLKSCANLVDLRMGRGVHSGVVRLGFERFRSIRIGIVELYASCGKMVEAQKVFDEMPQRDVIVWNLMISGFCKMGNVEMGLCLFKQMSERSVVSWNLMISSLARSDRDSEALEVFRDMQDNGFKPDEATVVSMLPICARLGEVDLGQWIHSYAGSSGLFKNFISVGNSLVDFYCKCGMLEKASTVFRNMPRKNVVSWNVMISGMAFNGNGELGVDLFEEMISEGVKPDGATFVGVLACCAHAGLLERGWDLFRSMSLKHHIEPKLEHYGSMVDILGRIGGLSEARDLIRCMPMKPNAAIWGALLSACRTYGDTELAECAVNELINLEPWNSGNYVLLSNIYAERGEWDEVEKVRVLMRGNCINKAPGQSMVG</sequence>